<accession>A0A9P3HCY4</accession>
<keyword evidence="7 9" id="KW-1133">Transmembrane helix</keyword>
<feature type="transmembrane region" description="Helical" evidence="9">
    <location>
        <begin position="183"/>
        <end position="201"/>
    </location>
</feature>
<name>A0A9P3HCY4_9FUNG</name>
<evidence type="ECO:0000256" key="10">
    <source>
        <dbReference type="SAM" id="MobiDB-lite"/>
    </source>
</evidence>
<dbReference type="GO" id="GO:0006914">
    <property type="term" value="P:autophagy"/>
    <property type="evidence" value="ECO:0007669"/>
    <property type="project" value="UniProtKB-KW"/>
</dbReference>
<feature type="compositionally biased region" description="Polar residues" evidence="10">
    <location>
        <begin position="581"/>
        <end position="604"/>
    </location>
</feature>
<dbReference type="Gene3D" id="1.20.1250.20">
    <property type="entry name" value="MFS general substrate transporter like domains"/>
    <property type="match status" value="1"/>
</dbReference>
<evidence type="ECO:0000256" key="7">
    <source>
        <dbReference type="ARBA" id="ARBA00022989"/>
    </source>
</evidence>
<feature type="transmembrane region" description="Helical" evidence="9">
    <location>
        <begin position="394"/>
        <end position="414"/>
    </location>
</feature>
<dbReference type="Pfam" id="PF11700">
    <property type="entry name" value="ATG22"/>
    <property type="match status" value="1"/>
</dbReference>
<reference evidence="11" key="1">
    <citation type="submission" date="2021-11" db="EMBL/GenBank/DDBJ databases">
        <authorList>
            <person name="Herlambang A."/>
            <person name="Guo Y."/>
            <person name="Takashima Y."/>
            <person name="Nishizawa T."/>
        </authorList>
    </citation>
    <scope>NUCLEOTIDE SEQUENCE</scope>
    <source>
        <strain evidence="11">E1425</strain>
    </source>
</reference>
<evidence type="ECO:0000256" key="6">
    <source>
        <dbReference type="ARBA" id="ARBA00022970"/>
    </source>
</evidence>
<feature type="transmembrane region" description="Helical" evidence="9">
    <location>
        <begin position="493"/>
        <end position="516"/>
    </location>
</feature>
<dbReference type="InterPro" id="IPR050495">
    <property type="entry name" value="ATG22/LtaA_families"/>
</dbReference>
<keyword evidence="5 9" id="KW-0812">Transmembrane</keyword>
<feature type="transmembrane region" description="Helical" evidence="9">
    <location>
        <begin position="207"/>
        <end position="229"/>
    </location>
</feature>
<keyword evidence="9" id="KW-0072">Autophagy</keyword>
<keyword evidence="6 9" id="KW-0029">Amino-acid transport</keyword>
<dbReference type="EMBL" id="BQFW01000009">
    <property type="protein sequence ID" value="GJJ74430.1"/>
    <property type="molecule type" value="Genomic_DNA"/>
</dbReference>
<feature type="transmembrane region" description="Helical" evidence="9">
    <location>
        <begin position="300"/>
        <end position="320"/>
    </location>
</feature>
<keyword evidence="4 9" id="KW-0926">Vacuole</keyword>
<dbReference type="CDD" id="cd17483">
    <property type="entry name" value="MFS_Atg22_like"/>
    <property type="match status" value="1"/>
</dbReference>
<feature type="transmembrane region" description="Helical" evidence="9">
    <location>
        <begin position="358"/>
        <end position="382"/>
    </location>
</feature>
<dbReference type="InterPro" id="IPR036259">
    <property type="entry name" value="MFS_trans_sf"/>
</dbReference>
<feature type="transmembrane region" description="Helical" evidence="9">
    <location>
        <begin position="459"/>
        <end position="481"/>
    </location>
</feature>
<keyword evidence="12" id="KW-1185">Reference proteome</keyword>
<comment type="subcellular location">
    <subcellularLocation>
        <location evidence="1">Endomembrane system</location>
        <topology evidence="1">Multi-pass membrane protein</topology>
    </subcellularLocation>
    <subcellularLocation>
        <location evidence="9">Vacuole membrane</location>
        <topology evidence="9">Multi-pass membrane protein</topology>
    </subcellularLocation>
</comment>
<comment type="caution">
    <text evidence="11">The sequence shown here is derived from an EMBL/GenBank/DDBJ whole genome shotgun (WGS) entry which is preliminary data.</text>
</comment>
<protein>
    <recommendedName>
        <fullName evidence="9">Autophagy-related protein</fullName>
    </recommendedName>
</protein>
<organism evidence="11 12">
    <name type="scientific">Entomortierella parvispora</name>
    <dbReference type="NCBI Taxonomy" id="205924"/>
    <lineage>
        <taxon>Eukaryota</taxon>
        <taxon>Fungi</taxon>
        <taxon>Fungi incertae sedis</taxon>
        <taxon>Mucoromycota</taxon>
        <taxon>Mortierellomycotina</taxon>
        <taxon>Mortierellomycetes</taxon>
        <taxon>Mortierellales</taxon>
        <taxon>Mortierellaceae</taxon>
        <taxon>Entomortierella</taxon>
    </lineage>
</organism>
<comment type="similarity">
    <text evidence="2 9">Belongs to the ATG22 family.</text>
</comment>
<evidence type="ECO:0000313" key="12">
    <source>
        <dbReference type="Proteomes" id="UP000827284"/>
    </source>
</evidence>
<dbReference type="GO" id="GO:0005774">
    <property type="term" value="C:vacuolar membrane"/>
    <property type="evidence" value="ECO:0007669"/>
    <property type="project" value="UniProtKB-SubCell"/>
</dbReference>
<gene>
    <name evidence="11" type="ORF">EMPS_06788</name>
</gene>
<dbReference type="AlphaFoldDB" id="A0A9P3HCY4"/>
<sequence>MTSSYDDSGLTDRKVPGSNLEPTLEFNSSLNNQEQREGGSDLDNMTRGQRLRRKLFWDDPLDDQELQSQIDEKLVKKKEIWGFLLFGFGYYTYNNTCQSLLLPILIQGVARGAAHLESNWNIMCPAEDSDIPPGDRCLVPFGWIRVTTTSYVLLTNVVLTWCAVICSLGVSAVADHGRRSKKLTLFFTAMLCFISCFMFMGALWPGIWWFCGLNFVVGGIMNSVALNFYDAMIPNLTKYHPTVVRAVLEHGDNSEEYVAAKTKVQTFLSGGASASGYVGGLFLTIVIALILLFVGQTLLIVGYCVILVAVYIAIVTVFFARLSVQRTFPPLPPGTNKYTFGYRRIGKTVAKARKLKTLFYFLCSWFILGDGLTSASSMAILIAQSDLQLGNSSLIVAALVQFITAGLGMVFWIWMQNSRGMAPKKVVILNTVLFGLIPLYCLLALIPGCPIGLQHEWELFMLAAFFGFFMGAIYSSNRVVYAQFIPRGHENELFALYEISSSASSWIAPLVCTAIIESSSTRKTWIFLATQFYIPAVMMLFVDVEKGRAEALAFYEAEQVEKKRISDEASLVADGKGSGVLGTTTAETGSSQGERTMNDMTKMA</sequence>
<keyword evidence="3 9" id="KW-0813">Transport</keyword>
<feature type="transmembrane region" description="Helical" evidence="9">
    <location>
        <begin position="274"/>
        <end position="294"/>
    </location>
</feature>
<feature type="region of interest" description="Disordered" evidence="10">
    <location>
        <begin position="1"/>
        <end position="44"/>
    </location>
</feature>
<reference evidence="11" key="2">
    <citation type="journal article" date="2022" name="Microbiol. Resour. Announc.">
        <title>Whole-Genome Sequence of Entomortierella parvispora E1425, a Mucoromycotan Fungus Associated with Burkholderiaceae-Related Endosymbiotic Bacteria.</title>
        <authorList>
            <person name="Herlambang A."/>
            <person name="Guo Y."/>
            <person name="Takashima Y."/>
            <person name="Narisawa K."/>
            <person name="Ohta H."/>
            <person name="Nishizawa T."/>
        </authorList>
    </citation>
    <scope>NUCLEOTIDE SEQUENCE</scope>
    <source>
        <strain evidence="11">E1425</strain>
    </source>
</reference>
<comment type="function">
    <text evidence="9">Vacuolar effluxer which mediate the efflux of amino acids resulting from autophagic degradation. The release of autophagic amino acids allows the maintenance of protein synthesis and viability during nitrogen starvation.</text>
</comment>
<dbReference type="InterPro" id="IPR044738">
    <property type="entry name" value="Atg22"/>
</dbReference>
<dbReference type="PANTHER" id="PTHR23519:SF1">
    <property type="entry name" value="AUTOPHAGY-RELATED PROTEIN 22"/>
    <property type="match status" value="1"/>
</dbReference>
<feature type="transmembrane region" description="Helical" evidence="9">
    <location>
        <begin position="522"/>
        <end position="542"/>
    </location>
</feature>
<evidence type="ECO:0000256" key="8">
    <source>
        <dbReference type="ARBA" id="ARBA00023136"/>
    </source>
</evidence>
<dbReference type="OrthoDB" id="42657at2759"/>
<evidence type="ECO:0000256" key="5">
    <source>
        <dbReference type="ARBA" id="ARBA00022692"/>
    </source>
</evidence>
<dbReference type="InterPro" id="IPR024671">
    <property type="entry name" value="Atg22-like"/>
</dbReference>
<dbReference type="GO" id="GO:0032974">
    <property type="term" value="P:amino acid transmembrane export from vacuole"/>
    <property type="evidence" value="ECO:0007669"/>
    <property type="project" value="InterPro"/>
</dbReference>
<proteinExistence type="inferred from homology"/>
<keyword evidence="8 9" id="KW-0472">Membrane</keyword>
<evidence type="ECO:0000256" key="2">
    <source>
        <dbReference type="ARBA" id="ARBA00006978"/>
    </source>
</evidence>
<dbReference type="PANTHER" id="PTHR23519">
    <property type="entry name" value="AUTOPHAGY-RELATED PROTEIN 22"/>
    <property type="match status" value="1"/>
</dbReference>
<dbReference type="Proteomes" id="UP000827284">
    <property type="component" value="Unassembled WGS sequence"/>
</dbReference>
<evidence type="ECO:0000256" key="1">
    <source>
        <dbReference type="ARBA" id="ARBA00004127"/>
    </source>
</evidence>
<evidence type="ECO:0000256" key="3">
    <source>
        <dbReference type="ARBA" id="ARBA00022448"/>
    </source>
</evidence>
<evidence type="ECO:0000256" key="4">
    <source>
        <dbReference type="ARBA" id="ARBA00022554"/>
    </source>
</evidence>
<dbReference type="SUPFAM" id="SSF103473">
    <property type="entry name" value="MFS general substrate transporter"/>
    <property type="match status" value="1"/>
</dbReference>
<feature type="transmembrane region" description="Helical" evidence="9">
    <location>
        <begin position="426"/>
        <end position="447"/>
    </location>
</feature>
<evidence type="ECO:0000313" key="11">
    <source>
        <dbReference type="EMBL" id="GJJ74430.1"/>
    </source>
</evidence>
<dbReference type="GO" id="GO:0012505">
    <property type="term" value="C:endomembrane system"/>
    <property type="evidence" value="ECO:0007669"/>
    <property type="project" value="UniProtKB-SubCell"/>
</dbReference>
<evidence type="ECO:0000256" key="9">
    <source>
        <dbReference type="RuleBase" id="RU363073"/>
    </source>
</evidence>
<feature type="region of interest" description="Disordered" evidence="10">
    <location>
        <begin position="580"/>
        <end position="604"/>
    </location>
</feature>
<feature type="transmembrane region" description="Helical" evidence="9">
    <location>
        <begin position="151"/>
        <end position="171"/>
    </location>
</feature>